<gene>
    <name evidence="2" type="ORF">EYF80_029186</name>
</gene>
<dbReference type="Proteomes" id="UP000314294">
    <property type="component" value="Unassembled WGS sequence"/>
</dbReference>
<sequence>MASTDSISFPLRWRSVSISRRVGKESTPTREMLFPVTNSDLVSAGKECGIASNSWFWHFTVCEKHKHLSGQPWQDSTAARRKRRRKRKCIVPRMPPHDVLNRRILGGPPAKKQTREPDAECRIGRKKTFVRLLVPEQKQPPCLPDVPWITSHDHSTIMAF</sequence>
<evidence type="ECO:0000313" key="2">
    <source>
        <dbReference type="EMBL" id="TNN60585.1"/>
    </source>
</evidence>
<evidence type="ECO:0000256" key="1">
    <source>
        <dbReference type="SAM" id="MobiDB-lite"/>
    </source>
</evidence>
<dbReference type="AlphaFoldDB" id="A0A4Z2H5S0"/>
<proteinExistence type="predicted"/>
<protein>
    <submittedName>
        <fullName evidence="2">Uncharacterized protein</fullName>
    </submittedName>
</protein>
<organism evidence="2 3">
    <name type="scientific">Liparis tanakae</name>
    <name type="common">Tanaka's snailfish</name>
    <dbReference type="NCBI Taxonomy" id="230148"/>
    <lineage>
        <taxon>Eukaryota</taxon>
        <taxon>Metazoa</taxon>
        <taxon>Chordata</taxon>
        <taxon>Craniata</taxon>
        <taxon>Vertebrata</taxon>
        <taxon>Euteleostomi</taxon>
        <taxon>Actinopterygii</taxon>
        <taxon>Neopterygii</taxon>
        <taxon>Teleostei</taxon>
        <taxon>Neoteleostei</taxon>
        <taxon>Acanthomorphata</taxon>
        <taxon>Eupercaria</taxon>
        <taxon>Perciformes</taxon>
        <taxon>Cottioidei</taxon>
        <taxon>Cottales</taxon>
        <taxon>Liparidae</taxon>
        <taxon>Liparis</taxon>
    </lineage>
</organism>
<evidence type="ECO:0000313" key="3">
    <source>
        <dbReference type="Proteomes" id="UP000314294"/>
    </source>
</evidence>
<reference evidence="2 3" key="1">
    <citation type="submission" date="2019-03" db="EMBL/GenBank/DDBJ databases">
        <title>First draft genome of Liparis tanakae, snailfish: a comprehensive survey of snailfish specific genes.</title>
        <authorList>
            <person name="Kim W."/>
            <person name="Song I."/>
            <person name="Jeong J.-H."/>
            <person name="Kim D."/>
            <person name="Kim S."/>
            <person name="Ryu S."/>
            <person name="Song J.Y."/>
            <person name="Lee S.K."/>
        </authorList>
    </citation>
    <scope>NUCLEOTIDE SEQUENCE [LARGE SCALE GENOMIC DNA]</scope>
    <source>
        <tissue evidence="2">Muscle</tissue>
    </source>
</reference>
<feature type="region of interest" description="Disordered" evidence="1">
    <location>
        <begin position="100"/>
        <end position="119"/>
    </location>
</feature>
<keyword evidence="3" id="KW-1185">Reference proteome</keyword>
<accession>A0A4Z2H5S0</accession>
<comment type="caution">
    <text evidence="2">The sequence shown here is derived from an EMBL/GenBank/DDBJ whole genome shotgun (WGS) entry which is preliminary data.</text>
</comment>
<name>A0A4Z2H5S0_9TELE</name>
<dbReference type="EMBL" id="SRLO01000331">
    <property type="protein sequence ID" value="TNN60585.1"/>
    <property type="molecule type" value="Genomic_DNA"/>
</dbReference>